<evidence type="ECO:0000256" key="1">
    <source>
        <dbReference type="SAM" id="Phobius"/>
    </source>
</evidence>
<dbReference type="EMBL" id="LAZR01039413">
    <property type="protein sequence ID" value="KKL17068.1"/>
    <property type="molecule type" value="Genomic_DNA"/>
</dbReference>
<feature type="non-terminal residue" evidence="2">
    <location>
        <position position="107"/>
    </location>
</feature>
<reference evidence="2" key="1">
    <citation type="journal article" date="2015" name="Nature">
        <title>Complex archaea that bridge the gap between prokaryotes and eukaryotes.</title>
        <authorList>
            <person name="Spang A."/>
            <person name="Saw J.H."/>
            <person name="Jorgensen S.L."/>
            <person name="Zaremba-Niedzwiedzka K."/>
            <person name="Martijn J."/>
            <person name="Lind A.E."/>
            <person name="van Eijk R."/>
            <person name="Schleper C."/>
            <person name="Guy L."/>
            <person name="Ettema T.J."/>
        </authorList>
    </citation>
    <scope>NUCLEOTIDE SEQUENCE</scope>
</reference>
<organism evidence="2">
    <name type="scientific">marine sediment metagenome</name>
    <dbReference type="NCBI Taxonomy" id="412755"/>
    <lineage>
        <taxon>unclassified sequences</taxon>
        <taxon>metagenomes</taxon>
        <taxon>ecological metagenomes</taxon>
    </lineage>
</organism>
<keyword evidence="1" id="KW-0472">Membrane</keyword>
<gene>
    <name evidence="2" type="ORF">LCGC14_2489280</name>
</gene>
<sequence>MLIEVLVAIAVLTIGIVATFGVFTSSKRTTMVAQRHEVGLHMAQRAMESLRTLKYADLKLTGTALDAGHADHPLSGDNLSLLVREGCSPACWEGLVVPDGGPTGRVN</sequence>
<name>A0A0F9DZ07_9ZZZZ</name>
<keyword evidence="1" id="KW-1133">Transmembrane helix</keyword>
<proteinExistence type="predicted"/>
<protein>
    <submittedName>
        <fullName evidence="2">Uncharacterized protein</fullName>
    </submittedName>
</protein>
<dbReference type="AlphaFoldDB" id="A0A0F9DZ07"/>
<keyword evidence="1" id="KW-0812">Transmembrane</keyword>
<accession>A0A0F9DZ07</accession>
<evidence type="ECO:0000313" key="2">
    <source>
        <dbReference type="EMBL" id="KKL17068.1"/>
    </source>
</evidence>
<feature type="transmembrane region" description="Helical" evidence="1">
    <location>
        <begin position="6"/>
        <end position="25"/>
    </location>
</feature>
<comment type="caution">
    <text evidence="2">The sequence shown here is derived from an EMBL/GenBank/DDBJ whole genome shotgun (WGS) entry which is preliminary data.</text>
</comment>